<dbReference type="InterPro" id="IPR006664">
    <property type="entry name" value="OMP_bac"/>
</dbReference>
<keyword evidence="2 4" id="KW-0472">Membrane</keyword>
<dbReference type="PANTHER" id="PTHR30329:SF21">
    <property type="entry name" value="LIPOPROTEIN YIAD-RELATED"/>
    <property type="match status" value="1"/>
</dbReference>
<dbReference type="CDD" id="cd07185">
    <property type="entry name" value="OmpA_C-like"/>
    <property type="match status" value="1"/>
</dbReference>
<dbReference type="Proteomes" id="UP000565262">
    <property type="component" value="Unassembled WGS sequence"/>
</dbReference>
<dbReference type="PRINTS" id="PR01021">
    <property type="entry name" value="OMPADOMAIN"/>
</dbReference>
<name>A0A839IV21_9GAMM</name>
<dbReference type="EMBL" id="JACJFM010000029">
    <property type="protein sequence ID" value="MBB1488510.1"/>
    <property type="molecule type" value="Genomic_DNA"/>
</dbReference>
<gene>
    <name evidence="6" type="ORF">H4O21_18050</name>
</gene>
<dbReference type="PANTHER" id="PTHR30329">
    <property type="entry name" value="STATOR ELEMENT OF FLAGELLAR MOTOR COMPLEX"/>
    <property type="match status" value="1"/>
</dbReference>
<evidence type="ECO:0000313" key="7">
    <source>
        <dbReference type="Proteomes" id="UP000565262"/>
    </source>
</evidence>
<accession>A0A839IV21</accession>
<comment type="caution">
    <text evidence="6">The sequence shown here is derived from an EMBL/GenBank/DDBJ whole genome shotgun (WGS) entry which is preliminary data.</text>
</comment>
<dbReference type="GO" id="GO:0009279">
    <property type="term" value="C:cell outer membrane"/>
    <property type="evidence" value="ECO:0007669"/>
    <property type="project" value="UniProtKB-SubCell"/>
</dbReference>
<dbReference type="RefSeq" id="WP_182810278.1">
    <property type="nucleotide sequence ID" value="NZ_JACJFM010000029.1"/>
</dbReference>
<keyword evidence="3" id="KW-0998">Cell outer membrane</keyword>
<dbReference type="InterPro" id="IPR036737">
    <property type="entry name" value="OmpA-like_sf"/>
</dbReference>
<keyword evidence="7" id="KW-1185">Reference proteome</keyword>
<organism evidence="6 7">
    <name type="scientific">Oceanospirillum sediminis</name>
    <dbReference type="NCBI Taxonomy" id="2760088"/>
    <lineage>
        <taxon>Bacteria</taxon>
        <taxon>Pseudomonadati</taxon>
        <taxon>Pseudomonadota</taxon>
        <taxon>Gammaproteobacteria</taxon>
        <taxon>Oceanospirillales</taxon>
        <taxon>Oceanospirillaceae</taxon>
        <taxon>Oceanospirillum</taxon>
    </lineage>
</organism>
<dbReference type="Gene3D" id="3.30.1330.60">
    <property type="entry name" value="OmpA-like domain"/>
    <property type="match status" value="1"/>
</dbReference>
<comment type="subcellular location">
    <subcellularLocation>
        <location evidence="1">Cell outer membrane</location>
    </subcellularLocation>
</comment>
<evidence type="ECO:0000256" key="2">
    <source>
        <dbReference type="ARBA" id="ARBA00023136"/>
    </source>
</evidence>
<protein>
    <submittedName>
        <fullName evidence="6">OmpA family protein</fullName>
    </submittedName>
</protein>
<dbReference type="SUPFAM" id="SSF103088">
    <property type="entry name" value="OmpA-like"/>
    <property type="match status" value="1"/>
</dbReference>
<dbReference type="AlphaFoldDB" id="A0A839IV21"/>
<dbReference type="PROSITE" id="PS51257">
    <property type="entry name" value="PROKAR_LIPOPROTEIN"/>
    <property type="match status" value="1"/>
</dbReference>
<proteinExistence type="predicted"/>
<evidence type="ECO:0000256" key="4">
    <source>
        <dbReference type="PROSITE-ProRule" id="PRU00473"/>
    </source>
</evidence>
<evidence type="ECO:0000256" key="3">
    <source>
        <dbReference type="ARBA" id="ARBA00023237"/>
    </source>
</evidence>
<sequence>MALKYRGIALILASSLIISGCETTNPYTGEQQTSNATKGGLIGAGVGVLVGLATGDNSKERRNRAIALGMAGGLAGTGIGYNADQTEAKLRNKLESQGVRVIREGDNIRLVMPNSITFDKNEATLKPQAQDTIEAVALVLQEFSAVTARVNGHTDNTGSRKLNERLSLQRAEKVGIALGRQGIAMQRISMTGYAFDLPLASNSTAEGRAQNRRVEIYLVNPPPQ</sequence>
<dbReference type="InterPro" id="IPR050330">
    <property type="entry name" value="Bact_OuterMem_StrucFunc"/>
</dbReference>
<evidence type="ECO:0000256" key="1">
    <source>
        <dbReference type="ARBA" id="ARBA00004442"/>
    </source>
</evidence>
<dbReference type="PROSITE" id="PS51123">
    <property type="entry name" value="OMPA_2"/>
    <property type="match status" value="1"/>
</dbReference>
<evidence type="ECO:0000259" key="5">
    <source>
        <dbReference type="PROSITE" id="PS51123"/>
    </source>
</evidence>
<dbReference type="InterPro" id="IPR006665">
    <property type="entry name" value="OmpA-like"/>
</dbReference>
<evidence type="ECO:0000313" key="6">
    <source>
        <dbReference type="EMBL" id="MBB1488510.1"/>
    </source>
</evidence>
<dbReference type="Pfam" id="PF00691">
    <property type="entry name" value="OmpA"/>
    <property type="match status" value="1"/>
</dbReference>
<feature type="domain" description="OmpA-like" evidence="5">
    <location>
        <begin position="105"/>
        <end position="222"/>
    </location>
</feature>
<reference evidence="6 7" key="1">
    <citation type="submission" date="2020-08" db="EMBL/GenBank/DDBJ databases">
        <title>Oceanospirillum sp. nov. isolated from marine sediment.</title>
        <authorList>
            <person name="Ji X."/>
        </authorList>
    </citation>
    <scope>NUCLEOTIDE SEQUENCE [LARGE SCALE GENOMIC DNA]</scope>
    <source>
        <strain evidence="6 7">D5</strain>
    </source>
</reference>